<sequence length="130" mass="15090">MNVNSINSQTNRYYRTKDISKKEKVLTNKDRFSYMLENMRKFRSPNYERPPKQVEDDEQMTITRLVLSDGSVLTIVTKGKEIISRTKSPAIRKEANVKVMSTQTQEITSTQTQEITSAQTQEYTDFTNPV</sequence>
<accession>A0A1H9PAN8</accession>
<evidence type="ECO:0000313" key="1">
    <source>
        <dbReference type="EMBL" id="SER45222.1"/>
    </source>
</evidence>
<dbReference type="RefSeq" id="WP_074730299.1">
    <property type="nucleotide sequence ID" value="NZ_FOGW01000004.1"/>
</dbReference>
<dbReference type="Proteomes" id="UP000182471">
    <property type="component" value="Unassembled WGS sequence"/>
</dbReference>
<proteinExistence type="predicted"/>
<reference evidence="2" key="1">
    <citation type="submission" date="2016-10" db="EMBL/GenBank/DDBJ databases">
        <authorList>
            <person name="Varghese N."/>
            <person name="Submissions S."/>
        </authorList>
    </citation>
    <scope>NUCLEOTIDE SEQUENCE [LARGE SCALE GENOMIC DNA]</scope>
    <source>
        <strain evidence="2">S1b</strain>
    </source>
</reference>
<dbReference type="EMBL" id="FOGW01000004">
    <property type="protein sequence ID" value="SER45222.1"/>
    <property type="molecule type" value="Genomic_DNA"/>
</dbReference>
<gene>
    <name evidence="1" type="ORF">SAMN02910429_00169</name>
</gene>
<organism evidence="1 2">
    <name type="scientific">Lachnobacterium bovis</name>
    <dbReference type="NCBI Taxonomy" id="140626"/>
    <lineage>
        <taxon>Bacteria</taxon>
        <taxon>Bacillati</taxon>
        <taxon>Bacillota</taxon>
        <taxon>Clostridia</taxon>
        <taxon>Lachnospirales</taxon>
        <taxon>Lachnospiraceae</taxon>
        <taxon>Lachnobacterium</taxon>
    </lineage>
</organism>
<protein>
    <submittedName>
        <fullName evidence="1">Uncharacterized protein</fullName>
    </submittedName>
</protein>
<evidence type="ECO:0000313" key="2">
    <source>
        <dbReference type="Proteomes" id="UP000182471"/>
    </source>
</evidence>
<name>A0A1H9PAN8_9FIRM</name>
<dbReference type="AlphaFoldDB" id="A0A1H9PAN8"/>
<keyword evidence="2" id="KW-1185">Reference proteome</keyword>